<sequence length="309" mass="33304">FNENFANQAASGPLARSASASALPHGSVHNERSGGFDDIRGNSQPVVSAAEALTGGDAHGNDNEDAQEEHASNITLALDSLENTLRPEDAPDSTLYTTALEAVIVAISASLADENSIPTEDDEHIRRLNDSIANAPSNVENLVAQAEEAVKRLQARQAAWFKFLEENVATIRSSRGRGLNQSRSNSLHVASISPRTVRGQNDSAARINYARGAVRENFHRSTDYLFNNTRTSSFTRGSVDMSGRSVLTSSRGNISQNHEHSINDSGVSRGGGGGGGDETFDQSLRATRSAVKYYGRKAEKYFDQARRQL</sequence>
<organism evidence="1 2">
    <name type="scientific">Panagrolaimus sp. ES5</name>
    <dbReference type="NCBI Taxonomy" id="591445"/>
    <lineage>
        <taxon>Eukaryota</taxon>
        <taxon>Metazoa</taxon>
        <taxon>Ecdysozoa</taxon>
        <taxon>Nematoda</taxon>
        <taxon>Chromadorea</taxon>
        <taxon>Rhabditida</taxon>
        <taxon>Tylenchina</taxon>
        <taxon>Panagrolaimomorpha</taxon>
        <taxon>Panagrolaimoidea</taxon>
        <taxon>Panagrolaimidae</taxon>
        <taxon>Panagrolaimus</taxon>
    </lineage>
</organism>
<evidence type="ECO:0000313" key="1">
    <source>
        <dbReference type="Proteomes" id="UP000887579"/>
    </source>
</evidence>
<reference evidence="2" key="1">
    <citation type="submission" date="2022-11" db="UniProtKB">
        <authorList>
            <consortium name="WormBaseParasite"/>
        </authorList>
    </citation>
    <scope>IDENTIFICATION</scope>
</reference>
<dbReference type="Proteomes" id="UP000887579">
    <property type="component" value="Unplaced"/>
</dbReference>
<dbReference type="WBParaSite" id="ES5_v2.g28014.t1">
    <property type="protein sequence ID" value="ES5_v2.g28014.t1"/>
    <property type="gene ID" value="ES5_v2.g28014"/>
</dbReference>
<evidence type="ECO:0000313" key="2">
    <source>
        <dbReference type="WBParaSite" id="ES5_v2.g28014.t1"/>
    </source>
</evidence>
<protein>
    <submittedName>
        <fullName evidence="2">Uncharacterized protein</fullName>
    </submittedName>
</protein>
<name>A0AC34GEC8_9BILA</name>
<accession>A0AC34GEC8</accession>
<proteinExistence type="predicted"/>